<reference evidence="1 2" key="1">
    <citation type="submission" date="2018-08" db="EMBL/GenBank/DDBJ databases">
        <title>Meiothermus cateniformans JCM 15151 genome sequencing project.</title>
        <authorList>
            <person name="Da Costa M.S."/>
            <person name="Albuquerque L."/>
            <person name="Raposo P."/>
            <person name="Froufe H.J.C."/>
            <person name="Barroso C.S."/>
            <person name="Egas C."/>
        </authorList>
    </citation>
    <scope>NUCLEOTIDE SEQUENCE [LARGE SCALE GENOMIC DNA]</scope>
    <source>
        <strain evidence="1 2">JCM 15151</strain>
    </source>
</reference>
<proteinExistence type="predicted"/>
<dbReference type="EMBL" id="QWKX01000055">
    <property type="protein sequence ID" value="RIH75904.1"/>
    <property type="molecule type" value="Genomic_DNA"/>
</dbReference>
<dbReference type="RefSeq" id="WP_119361714.1">
    <property type="nucleotide sequence ID" value="NZ_JBHSXZ010000059.1"/>
</dbReference>
<organism evidence="1 2">
    <name type="scientific">Meiothermus taiwanensis</name>
    <dbReference type="NCBI Taxonomy" id="172827"/>
    <lineage>
        <taxon>Bacteria</taxon>
        <taxon>Thermotogati</taxon>
        <taxon>Deinococcota</taxon>
        <taxon>Deinococci</taxon>
        <taxon>Thermales</taxon>
        <taxon>Thermaceae</taxon>
        <taxon>Meiothermus</taxon>
    </lineage>
</organism>
<accession>A0A399DUN7</accession>
<sequence length="88" mass="10037">MEPRLDQVLAWLEQGRAVVQVEYFDALGKLRRQTFHRPTRDVGRALEEVAQLLAGEGIEGRPRVRLKQGSALRVEPGLQQRFWKALGS</sequence>
<protein>
    <submittedName>
        <fullName evidence="1">Uncharacterized protein</fullName>
    </submittedName>
</protein>
<dbReference type="OrthoDB" id="26416at2"/>
<comment type="caution">
    <text evidence="1">The sequence shown here is derived from an EMBL/GenBank/DDBJ whole genome shotgun (WGS) entry which is preliminary data.</text>
</comment>
<dbReference type="Proteomes" id="UP000266089">
    <property type="component" value="Unassembled WGS sequence"/>
</dbReference>
<name>A0A399DUN7_9DEIN</name>
<evidence type="ECO:0000313" key="1">
    <source>
        <dbReference type="EMBL" id="RIH75904.1"/>
    </source>
</evidence>
<dbReference type="AlphaFoldDB" id="A0A399DUN7"/>
<evidence type="ECO:0000313" key="2">
    <source>
        <dbReference type="Proteomes" id="UP000266089"/>
    </source>
</evidence>
<gene>
    <name evidence="1" type="ORF">Mcate_02014</name>
</gene>